<evidence type="ECO:0000256" key="1">
    <source>
        <dbReference type="SAM" id="Coils"/>
    </source>
</evidence>
<keyword evidence="1" id="KW-0175">Coiled coil</keyword>
<dbReference type="Proteomes" id="UP000187203">
    <property type="component" value="Unassembled WGS sequence"/>
</dbReference>
<feature type="region of interest" description="Disordered" evidence="2">
    <location>
        <begin position="1"/>
        <end position="63"/>
    </location>
</feature>
<gene>
    <name evidence="3" type="ORF">COLO4_34454</name>
</gene>
<reference evidence="4" key="1">
    <citation type="submission" date="2013-09" db="EMBL/GenBank/DDBJ databases">
        <title>Corchorus olitorius genome sequencing.</title>
        <authorList>
            <person name="Alam M."/>
            <person name="Haque M.S."/>
            <person name="Islam M.S."/>
            <person name="Emdad E.M."/>
            <person name="Islam M.M."/>
            <person name="Ahmed B."/>
            <person name="Halim A."/>
            <person name="Hossen Q.M.M."/>
            <person name="Hossain M.Z."/>
            <person name="Ahmed R."/>
            <person name="Khan M.M."/>
            <person name="Islam R."/>
            <person name="Rashid M.M."/>
            <person name="Khan S.A."/>
            <person name="Rahman M.S."/>
            <person name="Alam M."/>
            <person name="Yahiya A.S."/>
            <person name="Khan M.S."/>
            <person name="Azam M.S."/>
            <person name="Haque T."/>
            <person name="Lashkar M.Z.H."/>
            <person name="Akhand A.I."/>
            <person name="Morshed G."/>
            <person name="Roy S."/>
            <person name="Uddin K.S."/>
            <person name="Rabeya T."/>
            <person name="Hossain A.S."/>
            <person name="Chowdhury A."/>
            <person name="Snigdha A.R."/>
            <person name="Mortoza M.S."/>
            <person name="Matin S.A."/>
            <person name="Hoque S.M.E."/>
            <person name="Islam M.K."/>
            <person name="Roy D.K."/>
            <person name="Haider R."/>
            <person name="Moosa M.M."/>
            <person name="Elias S.M."/>
            <person name="Hasan A.M."/>
            <person name="Jahan S."/>
            <person name="Shafiuddin M."/>
            <person name="Mahmood N."/>
            <person name="Shommy N.S."/>
        </authorList>
    </citation>
    <scope>NUCLEOTIDE SEQUENCE [LARGE SCALE GENOMIC DNA]</scope>
    <source>
        <strain evidence="4">cv. O-4</strain>
    </source>
</reference>
<protein>
    <submittedName>
        <fullName evidence="3">Uncharacterized protein</fullName>
    </submittedName>
</protein>
<dbReference type="OrthoDB" id="1698935at2759"/>
<keyword evidence="4" id="KW-1185">Reference proteome</keyword>
<feature type="coiled-coil region" evidence="1">
    <location>
        <begin position="172"/>
        <end position="216"/>
    </location>
</feature>
<accession>A0A1R3GKR8</accession>
<organism evidence="3 4">
    <name type="scientific">Corchorus olitorius</name>
    <dbReference type="NCBI Taxonomy" id="93759"/>
    <lineage>
        <taxon>Eukaryota</taxon>
        <taxon>Viridiplantae</taxon>
        <taxon>Streptophyta</taxon>
        <taxon>Embryophyta</taxon>
        <taxon>Tracheophyta</taxon>
        <taxon>Spermatophyta</taxon>
        <taxon>Magnoliopsida</taxon>
        <taxon>eudicotyledons</taxon>
        <taxon>Gunneridae</taxon>
        <taxon>Pentapetalae</taxon>
        <taxon>rosids</taxon>
        <taxon>malvids</taxon>
        <taxon>Malvales</taxon>
        <taxon>Malvaceae</taxon>
        <taxon>Grewioideae</taxon>
        <taxon>Apeibeae</taxon>
        <taxon>Corchorus</taxon>
    </lineage>
</organism>
<evidence type="ECO:0000313" key="3">
    <source>
        <dbReference type="EMBL" id="OMO58639.1"/>
    </source>
</evidence>
<evidence type="ECO:0000256" key="2">
    <source>
        <dbReference type="SAM" id="MobiDB-lite"/>
    </source>
</evidence>
<evidence type="ECO:0000313" key="4">
    <source>
        <dbReference type="Proteomes" id="UP000187203"/>
    </source>
</evidence>
<proteinExistence type="predicted"/>
<dbReference type="AlphaFoldDB" id="A0A1R3GKR8"/>
<dbReference type="EMBL" id="AWUE01022397">
    <property type="protein sequence ID" value="OMO58639.1"/>
    <property type="molecule type" value="Genomic_DNA"/>
</dbReference>
<name>A0A1R3GKR8_9ROSI</name>
<sequence>MVRTRNQRRNQTWPSLPPESADSNVEAIDVPSSPEEKNVVTPRKSKLVPLQAKGSTSKSPVSENARKKYAAAVKLVKEALVNDLTTGNNQDMDSLFEIANKAFTSLNGLQADYGVLLKAVHDFILKKMRVSHCESGVVEAKKALGELLPQEDEIDAKVEFLKREQESIDISFSGASKKMDRLRKRISETEKQICSLEKLEQEMAVEEIGINQLQQEWTGVEASRAYLTAKKEMIAKEAEAAGITMADAYRRRGEAVAELEMAKTELFNCLRM</sequence>
<feature type="compositionally biased region" description="Polar residues" evidence="2">
    <location>
        <begin position="53"/>
        <end position="62"/>
    </location>
</feature>
<comment type="caution">
    <text evidence="3">The sequence shown here is derived from an EMBL/GenBank/DDBJ whole genome shotgun (WGS) entry which is preliminary data.</text>
</comment>